<protein>
    <submittedName>
        <fullName evidence="1">Type II toxin-antitoxin system PemK/MazF family toxin</fullName>
    </submittedName>
</protein>
<dbReference type="SUPFAM" id="SSF50118">
    <property type="entry name" value="Cell growth inhibitor/plasmid maintenance toxic component"/>
    <property type="match status" value="1"/>
</dbReference>
<gene>
    <name evidence="1" type="ORF">L0U89_06010</name>
</gene>
<dbReference type="Proteomes" id="UP001201449">
    <property type="component" value="Unassembled WGS sequence"/>
</dbReference>
<dbReference type="InterPro" id="IPR003477">
    <property type="entry name" value="PemK-like"/>
</dbReference>
<dbReference type="Gene3D" id="2.30.30.110">
    <property type="match status" value="1"/>
</dbReference>
<comment type="caution">
    <text evidence="1">The sequence shown here is derived from an EMBL/GenBank/DDBJ whole genome shotgun (WGS) entry which is preliminary data.</text>
</comment>
<accession>A0ABS9BTD1</accession>
<organism evidence="1 2">
    <name type="scientific">Mariniradius sediminis</name>
    <dbReference type="NCBI Taxonomy" id="2909237"/>
    <lineage>
        <taxon>Bacteria</taxon>
        <taxon>Pseudomonadati</taxon>
        <taxon>Bacteroidota</taxon>
        <taxon>Cytophagia</taxon>
        <taxon>Cytophagales</taxon>
        <taxon>Cyclobacteriaceae</taxon>
        <taxon>Mariniradius</taxon>
    </lineage>
</organism>
<name>A0ABS9BTD1_9BACT</name>
<dbReference type="EMBL" id="JAKEVZ010000003">
    <property type="protein sequence ID" value="MCF1750619.1"/>
    <property type="molecule type" value="Genomic_DNA"/>
</dbReference>
<evidence type="ECO:0000313" key="1">
    <source>
        <dbReference type="EMBL" id="MCF1750619.1"/>
    </source>
</evidence>
<dbReference type="Pfam" id="PF02452">
    <property type="entry name" value="PemK_toxin"/>
    <property type="match status" value="1"/>
</dbReference>
<reference evidence="1 2" key="1">
    <citation type="submission" date="2022-01" db="EMBL/GenBank/DDBJ databases">
        <title>Mariniradius saccharolyticus sp. nov., isolated from sediment of a river.</title>
        <authorList>
            <person name="Liu H."/>
        </authorList>
    </citation>
    <scope>NUCLEOTIDE SEQUENCE [LARGE SCALE GENOMIC DNA]</scope>
    <source>
        <strain evidence="1 2">RY-2</strain>
    </source>
</reference>
<proteinExistence type="predicted"/>
<dbReference type="InterPro" id="IPR011067">
    <property type="entry name" value="Plasmid_toxin/cell-grow_inhib"/>
</dbReference>
<evidence type="ECO:0000313" key="2">
    <source>
        <dbReference type="Proteomes" id="UP001201449"/>
    </source>
</evidence>
<keyword evidence="2" id="KW-1185">Reference proteome</keyword>
<sequence length="119" mass="13337">MERPLTTRNSIVLVPFPFDDFSATKVRPALCLTDSIGDFDHVVIAFISSKVPNELEETEVLIAIDSVDFFDTGLLVSSVLKLHRLVTVPKALIQRRLGFVGDNLEKEIAKKLKSLFHLE</sequence>